<sequence>MILEARHLRQGMNPVVVVKLGNQKRRTVVREGTDCPVYNEYFVFDFTGDLEKLLSTRITIALYSRNCLRQLKFYGSTVFEVEAVWEQPDHQYYHKWAMLGDPKSLSSEPKGYVKCNVAVRAKGEKVRIYPETEGEDDIEG</sequence>
<evidence type="ECO:0000256" key="3">
    <source>
        <dbReference type="ARBA" id="ARBA00022737"/>
    </source>
</evidence>
<comment type="subcellular location">
    <subcellularLocation>
        <location evidence="1">Membrane</location>
        <topology evidence="1">Single-pass membrane protein</topology>
    </subcellularLocation>
</comment>
<dbReference type="InterPro" id="IPR037721">
    <property type="entry name" value="Ferlin"/>
</dbReference>
<dbReference type="InterPro" id="IPR035892">
    <property type="entry name" value="C2_domain_sf"/>
</dbReference>
<dbReference type="GO" id="GO:0016020">
    <property type="term" value="C:membrane"/>
    <property type="evidence" value="ECO:0007669"/>
    <property type="project" value="UniProtKB-SubCell"/>
</dbReference>
<keyword evidence="2" id="KW-0812">Transmembrane</keyword>
<comment type="caution">
    <text evidence="7">The sequence shown here is derived from an EMBL/GenBank/DDBJ whole genome shotgun (WGS) entry which is preliminary data.</text>
</comment>
<evidence type="ECO:0000313" key="7">
    <source>
        <dbReference type="EMBL" id="KAK2580952.1"/>
    </source>
</evidence>
<dbReference type="SMART" id="SM00239">
    <property type="entry name" value="C2"/>
    <property type="match status" value="1"/>
</dbReference>
<dbReference type="PANTHER" id="PTHR12546:SF60">
    <property type="entry name" value="MISFIRE, ISOFORM F"/>
    <property type="match status" value="1"/>
</dbReference>
<dbReference type="SUPFAM" id="SSF49562">
    <property type="entry name" value="C2 domain (Calcium/lipid-binding domain, CaLB)"/>
    <property type="match status" value="1"/>
</dbReference>
<evidence type="ECO:0000313" key="8">
    <source>
        <dbReference type="Proteomes" id="UP001258017"/>
    </source>
</evidence>
<dbReference type="Pfam" id="PF00168">
    <property type="entry name" value="C2"/>
    <property type="match status" value="1"/>
</dbReference>
<organism evidence="7 8">
    <name type="scientific">Odynerus spinipes</name>
    <dbReference type="NCBI Taxonomy" id="1348599"/>
    <lineage>
        <taxon>Eukaryota</taxon>
        <taxon>Metazoa</taxon>
        <taxon>Ecdysozoa</taxon>
        <taxon>Arthropoda</taxon>
        <taxon>Hexapoda</taxon>
        <taxon>Insecta</taxon>
        <taxon>Pterygota</taxon>
        <taxon>Neoptera</taxon>
        <taxon>Endopterygota</taxon>
        <taxon>Hymenoptera</taxon>
        <taxon>Apocrita</taxon>
        <taxon>Aculeata</taxon>
        <taxon>Vespoidea</taxon>
        <taxon>Vespidae</taxon>
        <taxon>Eumeninae</taxon>
        <taxon>Odynerus</taxon>
    </lineage>
</organism>
<dbReference type="EMBL" id="JAIFRP010000045">
    <property type="protein sequence ID" value="KAK2580952.1"/>
    <property type="molecule type" value="Genomic_DNA"/>
</dbReference>
<evidence type="ECO:0000259" key="6">
    <source>
        <dbReference type="PROSITE" id="PS50004"/>
    </source>
</evidence>
<evidence type="ECO:0000256" key="4">
    <source>
        <dbReference type="ARBA" id="ARBA00022989"/>
    </source>
</evidence>
<evidence type="ECO:0000256" key="5">
    <source>
        <dbReference type="ARBA" id="ARBA00023136"/>
    </source>
</evidence>
<keyword evidence="8" id="KW-1185">Reference proteome</keyword>
<dbReference type="PROSITE" id="PS50004">
    <property type="entry name" value="C2"/>
    <property type="match status" value="1"/>
</dbReference>
<keyword evidence="4" id="KW-1133">Transmembrane helix</keyword>
<evidence type="ECO:0000256" key="2">
    <source>
        <dbReference type="ARBA" id="ARBA00022692"/>
    </source>
</evidence>
<gene>
    <name evidence="7" type="ORF">KPH14_006018</name>
</gene>
<evidence type="ECO:0000256" key="1">
    <source>
        <dbReference type="ARBA" id="ARBA00004167"/>
    </source>
</evidence>
<dbReference type="AlphaFoldDB" id="A0AAD9VP63"/>
<proteinExistence type="predicted"/>
<dbReference type="Pfam" id="PF08151">
    <property type="entry name" value="FerI"/>
    <property type="match status" value="1"/>
</dbReference>
<dbReference type="Proteomes" id="UP001258017">
    <property type="component" value="Unassembled WGS sequence"/>
</dbReference>
<accession>A0AAD9VP63</accession>
<feature type="domain" description="C2" evidence="6">
    <location>
        <begin position="1"/>
        <end position="97"/>
    </location>
</feature>
<dbReference type="SMART" id="SM01202">
    <property type="entry name" value="FerI"/>
    <property type="match status" value="1"/>
</dbReference>
<dbReference type="InterPro" id="IPR012968">
    <property type="entry name" value="FerIin_dom"/>
</dbReference>
<protein>
    <recommendedName>
        <fullName evidence="6">C2 domain-containing protein</fullName>
    </recommendedName>
</protein>
<keyword evidence="5" id="KW-0472">Membrane</keyword>
<keyword evidence="3" id="KW-0677">Repeat</keyword>
<reference evidence="7" key="2">
    <citation type="journal article" date="2023" name="Commun. Biol.">
        <title>Intrasexual cuticular hydrocarbon dimorphism in a wasp sheds light on hydrocarbon biosynthesis genes in Hymenoptera.</title>
        <authorList>
            <person name="Moris V.C."/>
            <person name="Podsiadlowski L."/>
            <person name="Martin S."/>
            <person name="Oeyen J.P."/>
            <person name="Donath A."/>
            <person name="Petersen M."/>
            <person name="Wilbrandt J."/>
            <person name="Misof B."/>
            <person name="Liedtke D."/>
            <person name="Thamm M."/>
            <person name="Scheiner R."/>
            <person name="Schmitt T."/>
            <person name="Niehuis O."/>
        </authorList>
    </citation>
    <scope>NUCLEOTIDE SEQUENCE</scope>
    <source>
        <strain evidence="7">GBR_01_08_01A</strain>
    </source>
</reference>
<name>A0AAD9VP63_9HYME</name>
<dbReference type="GO" id="GO:0007009">
    <property type="term" value="P:plasma membrane organization"/>
    <property type="evidence" value="ECO:0007669"/>
    <property type="project" value="TreeGrafter"/>
</dbReference>
<reference evidence="7" key="1">
    <citation type="submission" date="2021-08" db="EMBL/GenBank/DDBJ databases">
        <authorList>
            <person name="Misof B."/>
            <person name="Oliver O."/>
            <person name="Podsiadlowski L."/>
            <person name="Donath A."/>
            <person name="Peters R."/>
            <person name="Mayer C."/>
            <person name="Rust J."/>
            <person name="Gunkel S."/>
            <person name="Lesny P."/>
            <person name="Martin S."/>
            <person name="Oeyen J.P."/>
            <person name="Petersen M."/>
            <person name="Panagiotis P."/>
            <person name="Wilbrandt J."/>
            <person name="Tanja T."/>
        </authorList>
    </citation>
    <scope>NUCLEOTIDE SEQUENCE</scope>
    <source>
        <strain evidence="7">GBR_01_08_01A</strain>
        <tissue evidence="7">Thorax + abdomen</tissue>
    </source>
</reference>
<dbReference type="Gene3D" id="2.60.40.150">
    <property type="entry name" value="C2 domain"/>
    <property type="match status" value="1"/>
</dbReference>
<dbReference type="InterPro" id="IPR000008">
    <property type="entry name" value="C2_dom"/>
</dbReference>
<dbReference type="PANTHER" id="PTHR12546">
    <property type="entry name" value="FER-1-LIKE"/>
    <property type="match status" value="1"/>
</dbReference>